<feature type="region of interest" description="Disordered" evidence="2">
    <location>
        <begin position="184"/>
        <end position="211"/>
    </location>
</feature>
<dbReference type="InterPro" id="IPR042798">
    <property type="entry name" value="EFCAB9"/>
</dbReference>
<comment type="caution">
    <text evidence="4">The sequence shown here is derived from an EMBL/GenBank/DDBJ whole genome shotgun (WGS) entry which is preliminary data.</text>
</comment>
<dbReference type="GO" id="GO:0005509">
    <property type="term" value="F:calcium ion binding"/>
    <property type="evidence" value="ECO:0007669"/>
    <property type="project" value="InterPro"/>
</dbReference>
<evidence type="ECO:0000259" key="3">
    <source>
        <dbReference type="PROSITE" id="PS50222"/>
    </source>
</evidence>
<dbReference type="GO" id="GO:0061891">
    <property type="term" value="F:calcium ion sensor activity"/>
    <property type="evidence" value="ECO:0007669"/>
    <property type="project" value="TreeGrafter"/>
</dbReference>
<sequence>MITRDNKISKEDYKITPLTYMHLTPPTYNLSARNFQIIQKLYQMLDYTNRGIDDVVFKYFIRAVFKEEKSSKLDFLFDLFDTNISDTIDFDEFYILIQILIAIRDKQIRQFFKANTRIVFDLIDSECLGMITQRQQRDLSFLINMNIEDVKEKFKTHDTSRNGALDYEEFKILVLDCLDNTDEQQRDQMDEEGEELSDSIDTTPESSCLLI</sequence>
<keyword evidence="5" id="KW-1185">Reference proteome</keyword>
<feature type="compositionally biased region" description="Polar residues" evidence="2">
    <location>
        <begin position="199"/>
        <end position="211"/>
    </location>
</feature>
<evidence type="ECO:0000313" key="4">
    <source>
        <dbReference type="EMBL" id="OHS94598.1"/>
    </source>
</evidence>
<dbReference type="RefSeq" id="XP_068347735.1">
    <property type="nucleotide sequence ID" value="XM_068495758.1"/>
</dbReference>
<dbReference type="Proteomes" id="UP000179807">
    <property type="component" value="Unassembled WGS sequence"/>
</dbReference>
<evidence type="ECO:0000256" key="2">
    <source>
        <dbReference type="SAM" id="MobiDB-lite"/>
    </source>
</evidence>
<dbReference type="SMART" id="SM00054">
    <property type="entry name" value="EFh"/>
    <property type="match status" value="2"/>
</dbReference>
<evidence type="ECO:0000313" key="5">
    <source>
        <dbReference type="Proteomes" id="UP000179807"/>
    </source>
</evidence>
<organism evidence="4 5">
    <name type="scientific">Tritrichomonas foetus</name>
    <dbReference type="NCBI Taxonomy" id="1144522"/>
    <lineage>
        <taxon>Eukaryota</taxon>
        <taxon>Metamonada</taxon>
        <taxon>Parabasalia</taxon>
        <taxon>Tritrichomonadida</taxon>
        <taxon>Tritrichomonadidae</taxon>
        <taxon>Tritrichomonas</taxon>
    </lineage>
</organism>
<dbReference type="OrthoDB" id="186625at2759"/>
<reference evidence="4" key="1">
    <citation type="submission" date="2016-10" db="EMBL/GenBank/DDBJ databases">
        <authorList>
            <person name="Benchimol M."/>
            <person name="Almeida L.G."/>
            <person name="Vasconcelos A.T."/>
            <person name="Perreira-Neves A."/>
            <person name="Rosa I.A."/>
            <person name="Tasca T."/>
            <person name="Bogo M.R."/>
            <person name="de Souza W."/>
        </authorList>
    </citation>
    <scope>NUCLEOTIDE SEQUENCE [LARGE SCALE GENOMIC DNA]</scope>
    <source>
        <strain evidence="4">K</strain>
    </source>
</reference>
<name>A0A1J4J5U2_9EUKA</name>
<dbReference type="EMBL" id="MLAK01001304">
    <property type="protein sequence ID" value="OHS94598.1"/>
    <property type="molecule type" value="Genomic_DNA"/>
</dbReference>
<dbReference type="InterPro" id="IPR018247">
    <property type="entry name" value="EF_Hand_1_Ca_BS"/>
</dbReference>
<feature type="domain" description="EF-hand" evidence="3">
    <location>
        <begin position="145"/>
        <end position="180"/>
    </location>
</feature>
<dbReference type="PANTHER" id="PTHR47065:SF1">
    <property type="entry name" value="EF-HAND CALCIUM-BINDING DOMAIN-CONTAINING PROTEIN 9"/>
    <property type="match status" value="1"/>
</dbReference>
<dbReference type="SUPFAM" id="SSF47473">
    <property type="entry name" value="EF-hand"/>
    <property type="match status" value="1"/>
</dbReference>
<dbReference type="VEuPathDB" id="TrichDB:TRFO_10965"/>
<gene>
    <name evidence="4" type="ORF">TRFO_10965</name>
</gene>
<dbReference type="PROSITE" id="PS50222">
    <property type="entry name" value="EF_HAND_2"/>
    <property type="match status" value="2"/>
</dbReference>
<dbReference type="Gene3D" id="1.10.238.10">
    <property type="entry name" value="EF-hand"/>
    <property type="match status" value="2"/>
</dbReference>
<accession>A0A1J4J5U2</accession>
<dbReference type="PANTHER" id="PTHR47065">
    <property type="entry name" value="EF-HAND CALCIUM-BINDING DOMAIN-CONTAINING PROTEIN 9"/>
    <property type="match status" value="1"/>
</dbReference>
<keyword evidence="1" id="KW-0106">Calcium</keyword>
<dbReference type="InterPro" id="IPR011992">
    <property type="entry name" value="EF-hand-dom_pair"/>
</dbReference>
<dbReference type="InterPro" id="IPR002048">
    <property type="entry name" value="EF_hand_dom"/>
</dbReference>
<proteinExistence type="predicted"/>
<evidence type="ECO:0000256" key="1">
    <source>
        <dbReference type="ARBA" id="ARBA00022837"/>
    </source>
</evidence>
<dbReference type="AlphaFoldDB" id="A0A1J4J5U2"/>
<feature type="domain" description="EF-hand" evidence="3">
    <location>
        <begin position="68"/>
        <end position="103"/>
    </location>
</feature>
<protein>
    <submittedName>
        <fullName evidence="4">EF-hand calcium-binding domain-containing protein 9</fullName>
    </submittedName>
</protein>
<dbReference type="GO" id="GO:0005737">
    <property type="term" value="C:cytoplasm"/>
    <property type="evidence" value="ECO:0007669"/>
    <property type="project" value="TreeGrafter"/>
</dbReference>
<dbReference type="GeneID" id="94830462"/>
<dbReference type="PROSITE" id="PS00018">
    <property type="entry name" value="EF_HAND_1"/>
    <property type="match status" value="1"/>
</dbReference>
<feature type="compositionally biased region" description="Acidic residues" evidence="2">
    <location>
        <begin position="189"/>
        <end position="198"/>
    </location>
</feature>